<dbReference type="InterPro" id="IPR001753">
    <property type="entry name" value="Enoyl-CoA_hydra/iso"/>
</dbReference>
<proteinExistence type="inferred from homology"/>
<evidence type="ECO:0000256" key="1">
    <source>
        <dbReference type="ARBA" id="ARBA00005254"/>
    </source>
</evidence>
<reference evidence="3" key="2">
    <citation type="submission" date="2020-09" db="EMBL/GenBank/DDBJ databases">
        <authorList>
            <person name="Sun Q."/>
            <person name="Zhou Y."/>
        </authorList>
    </citation>
    <scope>NUCLEOTIDE SEQUENCE</scope>
    <source>
        <strain evidence="3">CGMCC 1.10998</strain>
    </source>
</reference>
<dbReference type="PANTHER" id="PTHR11941">
    <property type="entry name" value="ENOYL-COA HYDRATASE-RELATED"/>
    <property type="match status" value="1"/>
</dbReference>
<dbReference type="EMBL" id="BMED01000003">
    <property type="protein sequence ID" value="GGC86035.1"/>
    <property type="molecule type" value="Genomic_DNA"/>
</dbReference>
<dbReference type="InterPro" id="IPR014748">
    <property type="entry name" value="Enoyl-CoA_hydra_C"/>
</dbReference>
<evidence type="ECO:0000256" key="2">
    <source>
        <dbReference type="ARBA" id="ARBA00023239"/>
    </source>
</evidence>
<dbReference type="Gene3D" id="3.90.226.10">
    <property type="entry name" value="2-enoyl-CoA Hydratase, Chain A, domain 1"/>
    <property type="match status" value="1"/>
</dbReference>
<dbReference type="PANTHER" id="PTHR11941:SF54">
    <property type="entry name" value="ENOYL-COA HYDRATASE, MITOCHONDRIAL"/>
    <property type="match status" value="1"/>
</dbReference>
<protein>
    <submittedName>
        <fullName evidence="3">Short-chain-enoyl-CoA hydratase</fullName>
    </submittedName>
</protein>
<dbReference type="InterPro" id="IPR029045">
    <property type="entry name" value="ClpP/crotonase-like_dom_sf"/>
</dbReference>
<comment type="caution">
    <text evidence="3">The sequence shown here is derived from an EMBL/GenBank/DDBJ whole genome shotgun (WGS) entry which is preliminary data.</text>
</comment>
<dbReference type="SUPFAM" id="SSF52096">
    <property type="entry name" value="ClpP/crotonase"/>
    <property type="match status" value="1"/>
</dbReference>
<organism evidence="3 4">
    <name type="scientific">Undibacterium terreum</name>
    <dbReference type="NCBI Taxonomy" id="1224302"/>
    <lineage>
        <taxon>Bacteria</taxon>
        <taxon>Pseudomonadati</taxon>
        <taxon>Pseudomonadota</taxon>
        <taxon>Betaproteobacteria</taxon>
        <taxon>Burkholderiales</taxon>
        <taxon>Oxalobacteraceae</taxon>
        <taxon>Undibacterium</taxon>
    </lineage>
</organism>
<reference evidence="3" key="1">
    <citation type="journal article" date="2014" name="Int. J. Syst. Evol. Microbiol.">
        <title>Complete genome sequence of Corynebacterium casei LMG S-19264T (=DSM 44701T), isolated from a smear-ripened cheese.</title>
        <authorList>
            <consortium name="US DOE Joint Genome Institute (JGI-PGF)"/>
            <person name="Walter F."/>
            <person name="Albersmeier A."/>
            <person name="Kalinowski J."/>
            <person name="Ruckert C."/>
        </authorList>
    </citation>
    <scope>NUCLEOTIDE SEQUENCE</scope>
    <source>
        <strain evidence="3">CGMCC 1.10998</strain>
    </source>
</reference>
<dbReference type="FunFam" id="3.90.226.10:FF:000009">
    <property type="entry name" value="Carnitinyl-CoA dehydratase"/>
    <property type="match status" value="1"/>
</dbReference>
<keyword evidence="2" id="KW-0456">Lyase</keyword>
<evidence type="ECO:0000313" key="3">
    <source>
        <dbReference type="EMBL" id="GGC86035.1"/>
    </source>
</evidence>
<accession>A0A916XM54</accession>
<dbReference type="CDD" id="cd06558">
    <property type="entry name" value="crotonase-like"/>
    <property type="match status" value="1"/>
</dbReference>
<dbReference type="AlphaFoldDB" id="A0A916XM54"/>
<dbReference type="Gene3D" id="1.10.12.10">
    <property type="entry name" value="Lyase 2-enoyl-coa Hydratase, Chain A, domain 2"/>
    <property type="match status" value="1"/>
</dbReference>
<keyword evidence="4" id="KW-1185">Reference proteome</keyword>
<dbReference type="Proteomes" id="UP000637423">
    <property type="component" value="Unassembled WGS sequence"/>
</dbReference>
<dbReference type="GO" id="GO:0006635">
    <property type="term" value="P:fatty acid beta-oxidation"/>
    <property type="evidence" value="ECO:0007669"/>
    <property type="project" value="TreeGrafter"/>
</dbReference>
<dbReference type="FunFam" id="1.10.12.10:FF:000001">
    <property type="entry name" value="Probable enoyl-CoA hydratase, mitochondrial"/>
    <property type="match status" value="1"/>
</dbReference>
<name>A0A916XM54_9BURK</name>
<comment type="similarity">
    <text evidence="1">Belongs to the enoyl-CoA hydratase/isomerase family.</text>
</comment>
<dbReference type="RefSeq" id="WP_188567514.1">
    <property type="nucleotide sequence ID" value="NZ_BMED01000003.1"/>
</dbReference>
<sequence>MSDFMYLQYEKKGNIACITLDNPSAMNALSQNVIIELDRAFDQIGTDTCISGVILTGRGKAFVAGADITDLSAVDSVQAEQFTYFGQRLFNKIESLGKPVIAAVNGYAFGGGCELAMACTLRIASDHAKFGQPEVKLGVIPGFGGTQRLPRIVGIGRAMQLILTGGVIDAEEALRIGLINEIVDSDKLIARAEEILSQISANAPIAVRLAMEAVNRSRDTTVSDGLAIERALFSVCAGTQDKREGTSAFLSKRPPQFSGK</sequence>
<dbReference type="GO" id="GO:0016836">
    <property type="term" value="F:hydro-lyase activity"/>
    <property type="evidence" value="ECO:0007669"/>
    <property type="project" value="UniProtKB-ARBA"/>
</dbReference>
<gene>
    <name evidence="3" type="primary">crt</name>
    <name evidence="3" type="ORF">GCM10011396_36710</name>
</gene>
<dbReference type="Pfam" id="PF00378">
    <property type="entry name" value="ECH_1"/>
    <property type="match status" value="1"/>
</dbReference>
<evidence type="ECO:0000313" key="4">
    <source>
        <dbReference type="Proteomes" id="UP000637423"/>
    </source>
</evidence>